<dbReference type="PANTHER" id="PTHR48080">
    <property type="entry name" value="D-GALACTONATE DEHYDRATASE-RELATED"/>
    <property type="match status" value="1"/>
</dbReference>
<comment type="cofactor">
    <cofactor evidence="1">
        <name>Mg(2+)</name>
        <dbReference type="ChEBI" id="CHEBI:18420"/>
    </cofactor>
</comment>
<dbReference type="PRINTS" id="PR00080">
    <property type="entry name" value="SDRFAMILY"/>
</dbReference>
<dbReference type="FunFam" id="3.40.50.720:FF:000609">
    <property type="entry name" value="2-dehydropantoate 2-reductase"/>
    <property type="match status" value="1"/>
</dbReference>
<dbReference type="InterPro" id="IPR036849">
    <property type="entry name" value="Enolase-like_C_sf"/>
</dbReference>
<dbReference type="InterPro" id="IPR029017">
    <property type="entry name" value="Enolase-like_N"/>
</dbReference>
<dbReference type="Pfam" id="PF08546">
    <property type="entry name" value="ApbA_C"/>
    <property type="match status" value="1"/>
</dbReference>
<dbReference type="InterPro" id="IPR003710">
    <property type="entry name" value="ApbA"/>
</dbReference>
<sequence>MTSILESLFSLKGRKAVVTGGTRGIGQAMALSLAEAGADIILVQRDERNIETKALIEKLGRQAFVYTADLRNQEQVEKLSKRILTDGHDISILITCAGIQRRHPAHQFPMSDWDEVLQVNLRTVWTLCRDLGSYMLTRKPDSSGHRGSIINVASLVSFQGGLTVPAYAAAKGGIAQLTKALSNEWASQGVNVNAVAPGYVATDMNEALINDEKRAETTMAKITSVKYYRVKPRWLMVKVVDENGQHGWGEATLEGHDLAVEGCLDEMIPRIIGQEANDIENIWQTFWRHGFYRGGPVFMSAISGIDIALWDLKGHNLKVPIYQLLGGKVRNKVQVYCWIGGDRPSDIEAAAKKRLEQGLKCVKMNATEDLGWIDSPSALDSTVERLKQVKALGLDAGLDFHGRCHKAMAKQLARALEPHRPLFIEEPILVEHPEAIKKLSDQTVIPIAFGERLYTRWDIKRFLEDSSVDILQPDIAHAGGISETKRMATMAEAYDVAIAPHCPLGPVAFAASVQVALSSPNFAILEMSLGMHYNTEAGDIDLLTYLKDPSVFCLEGGHVKAPTGIGSFYAFILSRSEHVHLTVVARSNFEAVSANGISIDSQNHGKHHVKLHKAKAFRTVAEARQKFDFIICANKAVDQLSTATDIAPGVGDNTAIVIIQNGVGNEDAFREKFPSATIISCVTWVGARQPEPGFINHTTSEDMQVGLYPNKAGDASLDTQRLAQFESLLSIGKTIFQIVPNIQVQRWEKVVWNAAWNSLTALTLMDTHAWLSSSDLSTPMTRKLMKEVIDVANALGVPLEYELIDRLLEKILAMPPIGSSMRTDYENGKPMEVEVILGYPVRKGRELGIDVATIETLYTILLAINKRLMNAQSK</sequence>
<dbReference type="SFLD" id="SFLDS00001">
    <property type="entry name" value="Enolase"/>
    <property type="match status" value="1"/>
</dbReference>
<dbReference type="NCBIfam" id="NF010624">
    <property type="entry name" value="PRK14017.1"/>
    <property type="match status" value="1"/>
</dbReference>
<dbReference type="Pfam" id="PF00106">
    <property type="entry name" value="adh_short"/>
    <property type="match status" value="1"/>
</dbReference>
<dbReference type="SUPFAM" id="SSF54826">
    <property type="entry name" value="Enolase N-terminal domain-like"/>
    <property type="match status" value="1"/>
</dbReference>
<dbReference type="SMART" id="SM00922">
    <property type="entry name" value="MR_MLE"/>
    <property type="match status" value="1"/>
</dbReference>
<dbReference type="InterPro" id="IPR002347">
    <property type="entry name" value="SDR_fam"/>
</dbReference>
<dbReference type="InterPro" id="IPR023592">
    <property type="entry name" value="Galactonate_deHydtase"/>
</dbReference>
<evidence type="ECO:0000313" key="9">
    <source>
        <dbReference type="Proteomes" id="UP000544331"/>
    </source>
</evidence>
<dbReference type="InterPro" id="IPR013752">
    <property type="entry name" value="KPA_reductase"/>
</dbReference>
<dbReference type="SUPFAM" id="SSF51604">
    <property type="entry name" value="Enolase C-terminal domain-like"/>
    <property type="match status" value="1"/>
</dbReference>
<dbReference type="InterPro" id="IPR036291">
    <property type="entry name" value="NAD(P)-bd_dom_sf"/>
</dbReference>
<dbReference type="Gene3D" id="1.10.1040.10">
    <property type="entry name" value="N-(1-d-carboxylethyl)-l-norvaline Dehydrogenase, domain 2"/>
    <property type="match status" value="1"/>
</dbReference>
<keyword evidence="9" id="KW-1185">Reference proteome</keyword>
<evidence type="ECO:0000256" key="4">
    <source>
        <dbReference type="ARBA" id="ARBA00022842"/>
    </source>
</evidence>
<dbReference type="InterPro" id="IPR034593">
    <property type="entry name" value="DgoD-like"/>
</dbReference>
<dbReference type="InterPro" id="IPR029065">
    <property type="entry name" value="Enolase_C-like"/>
</dbReference>
<dbReference type="Pfam" id="PF13378">
    <property type="entry name" value="MR_MLE_C"/>
    <property type="match status" value="1"/>
</dbReference>
<dbReference type="InterPro" id="IPR008927">
    <property type="entry name" value="6-PGluconate_DH-like_C_sf"/>
</dbReference>
<dbReference type="InterPro" id="IPR013342">
    <property type="entry name" value="Mandelate_racemase_C"/>
</dbReference>
<dbReference type="SUPFAM" id="SSF48179">
    <property type="entry name" value="6-phosphogluconate dehydrogenase C-terminal domain-like"/>
    <property type="match status" value="1"/>
</dbReference>
<dbReference type="NCBIfam" id="TIGR00745">
    <property type="entry name" value="apbA_panE"/>
    <property type="match status" value="1"/>
</dbReference>
<dbReference type="GO" id="GO:0015940">
    <property type="term" value="P:pantothenate biosynthetic process"/>
    <property type="evidence" value="ECO:0007669"/>
    <property type="project" value="InterPro"/>
</dbReference>
<keyword evidence="4" id="KW-0460">Magnesium</keyword>
<dbReference type="EMBL" id="JAAOAN010000028">
    <property type="protein sequence ID" value="KAF5724710.1"/>
    <property type="molecule type" value="Genomic_DNA"/>
</dbReference>
<evidence type="ECO:0000256" key="6">
    <source>
        <dbReference type="ARBA" id="ARBA00023239"/>
    </source>
</evidence>
<dbReference type="CDD" id="cd03325">
    <property type="entry name" value="D-galactonate_dehydratase"/>
    <property type="match status" value="1"/>
</dbReference>
<evidence type="ECO:0000256" key="3">
    <source>
        <dbReference type="ARBA" id="ARBA00022723"/>
    </source>
</evidence>
<evidence type="ECO:0000256" key="1">
    <source>
        <dbReference type="ARBA" id="ARBA00001946"/>
    </source>
</evidence>
<dbReference type="InterPro" id="IPR013341">
    <property type="entry name" value="Mandelate_racemase_N_dom"/>
</dbReference>
<dbReference type="GO" id="GO:0008677">
    <property type="term" value="F:2-dehydropantoate 2-reductase activity"/>
    <property type="evidence" value="ECO:0007669"/>
    <property type="project" value="InterPro"/>
</dbReference>
<keyword evidence="6" id="KW-0456">Lyase</keyword>
<evidence type="ECO:0000256" key="5">
    <source>
        <dbReference type="ARBA" id="ARBA00022857"/>
    </source>
</evidence>
<feature type="domain" description="Mandelate racemase/muconate lactonizing enzyme C-terminal" evidence="7">
    <location>
        <begin position="344"/>
        <end position="446"/>
    </location>
</feature>
<dbReference type="GO" id="GO:0034194">
    <property type="term" value="P:D-galactonate catabolic process"/>
    <property type="evidence" value="ECO:0007669"/>
    <property type="project" value="InterPro"/>
</dbReference>
<dbReference type="Gene3D" id="3.40.50.720">
    <property type="entry name" value="NAD(P)-binding Rossmann-like Domain"/>
    <property type="match status" value="2"/>
</dbReference>
<proteinExistence type="inferred from homology"/>
<evidence type="ECO:0000259" key="7">
    <source>
        <dbReference type="SMART" id="SM00922"/>
    </source>
</evidence>
<evidence type="ECO:0000256" key="2">
    <source>
        <dbReference type="ARBA" id="ARBA00007870"/>
    </source>
</evidence>
<comment type="similarity">
    <text evidence="2">Belongs to the ketopantoate reductase family.</text>
</comment>
<gene>
    <name evidence="8" type="ORF">FMUND_596</name>
</gene>
<dbReference type="PROSITE" id="PS00061">
    <property type="entry name" value="ADH_SHORT"/>
    <property type="match status" value="1"/>
</dbReference>
<dbReference type="FunFam" id="1.10.1040.10:FF:000017">
    <property type="entry name" value="2-dehydropantoate 2-reductase"/>
    <property type="match status" value="1"/>
</dbReference>
<evidence type="ECO:0000313" key="8">
    <source>
        <dbReference type="EMBL" id="KAF5724710.1"/>
    </source>
</evidence>
<keyword evidence="5" id="KW-0521">NADP</keyword>
<dbReference type="PANTHER" id="PTHR48080:SF2">
    <property type="entry name" value="D-GALACTONATE DEHYDRATASE"/>
    <property type="match status" value="1"/>
</dbReference>
<dbReference type="SFLD" id="SFLDG00179">
    <property type="entry name" value="mandelate_racemase"/>
    <property type="match status" value="1"/>
</dbReference>
<protein>
    <submittedName>
        <fullName evidence="8">Galactonate dehydratase</fullName>
    </submittedName>
</protein>
<dbReference type="AlphaFoldDB" id="A0A8H6DPV7"/>
<dbReference type="Pfam" id="PF02746">
    <property type="entry name" value="MR_MLE_N"/>
    <property type="match status" value="1"/>
</dbReference>
<dbReference type="PRINTS" id="PR00081">
    <property type="entry name" value="GDHRDH"/>
</dbReference>
<keyword evidence="3" id="KW-0479">Metal-binding</keyword>
<dbReference type="Proteomes" id="UP000544331">
    <property type="component" value="Unassembled WGS sequence"/>
</dbReference>
<dbReference type="GO" id="GO:0046872">
    <property type="term" value="F:metal ion binding"/>
    <property type="evidence" value="ECO:0007669"/>
    <property type="project" value="UniProtKB-KW"/>
</dbReference>
<dbReference type="InterPro" id="IPR020904">
    <property type="entry name" value="Sc_DH/Rdtase_CS"/>
</dbReference>
<dbReference type="Gene3D" id="3.20.20.120">
    <property type="entry name" value="Enolase-like C-terminal domain"/>
    <property type="match status" value="1"/>
</dbReference>
<dbReference type="GO" id="GO:0008869">
    <property type="term" value="F:galactonate dehydratase activity"/>
    <property type="evidence" value="ECO:0007669"/>
    <property type="project" value="InterPro"/>
</dbReference>
<dbReference type="SUPFAM" id="SSF51735">
    <property type="entry name" value="NAD(P)-binding Rossmann-fold domains"/>
    <property type="match status" value="2"/>
</dbReference>
<dbReference type="InterPro" id="IPR013328">
    <property type="entry name" value="6PGD_dom2"/>
</dbReference>
<accession>A0A8H6DPV7</accession>
<organism evidence="8 9">
    <name type="scientific">Fusarium mundagurra</name>
    <dbReference type="NCBI Taxonomy" id="1567541"/>
    <lineage>
        <taxon>Eukaryota</taxon>
        <taxon>Fungi</taxon>
        <taxon>Dikarya</taxon>
        <taxon>Ascomycota</taxon>
        <taxon>Pezizomycotina</taxon>
        <taxon>Sordariomycetes</taxon>
        <taxon>Hypocreomycetidae</taxon>
        <taxon>Hypocreales</taxon>
        <taxon>Nectriaceae</taxon>
        <taxon>Fusarium</taxon>
        <taxon>Fusarium fujikuroi species complex</taxon>
    </lineage>
</organism>
<dbReference type="SFLD" id="SFLDF00003">
    <property type="entry name" value="D-galactonate_dehydratase"/>
    <property type="match status" value="1"/>
</dbReference>
<comment type="caution">
    <text evidence="8">The sequence shown here is derived from an EMBL/GenBank/DDBJ whole genome shotgun (WGS) entry which is preliminary data.</text>
</comment>
<reference evidence="8 9" key="1">
    <citation type="submission" date="2020-05" db="EMBL/GenBank/DDBJ databases">
        <title>Identification and distribution of gene clusters putatively required for synthesis of sphingolipid metabolism inhibitors in phylogenetically diverse species of the filamentous fungus Fusarium.</title>
        <authorList>
            <person name="Kim H.-S."/>
            <person name="Busman M."/>
            <person name="Brown D.W."/>
            <person name="Divon H."/>
            <person name="Uhlig S."/>
            <person name="Proctor R.H."/>
        </authorList>
    </citation>
    <scope>NUCLEOTIDE SEQUENCE [LARGE SCALE GENOMIC DNA]</scope>
    <source>
        <strain evidence="8 9">NRRL 66235</strain>
    </source>
</reference>
<name>A0A8H6DPV7_9HYPO</name>
<dbReference type="OrthoDB" id="2579025at2759"/>
<dbReference type="Gene3D" id="3.30.390.10">
    <property type="entry name" value="Enolase-like, N-terminal domain"/>
    <property type="match status" value="1"/>
</dbReference>